<dbReference type="PANTHER" id="PTHR43784">
    <property type="entry name" value="GDSL-LIKE LIPASE/ACYLHYDROLASE, PUTATIVE (AFU_ORTHOLOGUE AFUA_2G00820)-RELATED"/>
    <property type="match status" value="1"/>
</dbReference>
<dbReference type="InterPro" id="IPR053140">
    <property type="entry name" value="GDSL_Rv0518-like"/>
</dbReference>
<dbReference type="Gene3D" id="3.40.50.1110">
    <property type="entry name" value="SGNH hydrolase"/>
    <property type="match status" value="1"/>
</dbReference>
<dbReference type="PANTHER" id="PTHR43784:SF2">
    <property type="entry name" value="GDSL-LIKE LIPASE_ACYLHYDROLASE, PUTATIVE (AFU_ORTHOLOGUE AFUA_2G00820)-RELATED"/>
    <property type="match status" value="1"/>
</dbReference>
<organism evidence="2 3">
    <name type="scientific">Nocardia camponoti</name>
    <dbReference type="NCBI Taxonomy" id="1616106"/>
    <lineage>
        <taxon>Bacteria</taxon>
        <taxon>Bacillati</taxon>
        <taxon>Actinomycetota</taxon>
        <taxon>Actinomycetes</taxon>
        <taxon>Mycobacteriales</taxon>
        <taxon>Nocardiaceae</taxon>
        <taxon>Nocardia</taxon>
    </lineage>
</organism>
<evidence type="ECO:0000313" key="2">
    <source>
        <dbReference type="EMBL" id="GGK64117.1"/>
    </source>
</evidence>
<protein>
    <recommendedName>
        <fullName evidence="1">SGNH hydrolase-type esterase domain-containing protein</fullName>
    </recommendedName>
</protein>
<name>A0A917QQM2_9NOCA</name>
<reference evidence="2" key="1">
    <citation type="journal article" date="2014" name="Int. J. Syst. Evol. Microbiol.">
        <title>Complete genome sequence of Corynebacterium casei LMG S-19264T (=DSM 44701T), isolated from a smear-ripened cheese.</title>
        <authorList>
            <consortium name="US DOE Joint Genome Institute (JGI-PGF)"/>
            <person name="Walter F."/>
            <person name="Albersmeier A."/>
            <person name="Kalinowski J."/>
            <person name="Ruckert C."/>
        </authorList>
    </citation>
    <scope>NUCLEOTIDE SEQUENCE</scope>
    <source>
        <strain evidence="2">CGMCC 4.7278</strain>
    </source>
</reference>
<dbReference type="InterPro" id="IPR013830">
    <property type="entry name" value="SGNH_hydro"/>
</dbReference>
<evidence type="ECO:0000259" key="1">
    <source>
        <dbReference type="Pfam" id="PF13472"/>
    </source>
</evidence>
<comment type="caution">
    <text evidence="2">The sequence shown here is derived from an EMBL/GenBank/DDBJ whole genome shotgun (WGS) entry which is preliminary data.</text>
</comment>
<dbReference type="EMBL" id="BMMW01000004">
    <property type="protein sequence ID" value="GGK64117.1"/>
    <property type="molecule type" value="Genomic_DNA"/>
</dbReference>
<dbReference type="InterPro" id="IPR036514">
    <property type="entry name" value="SGNH_hydro_sf"/>
</dbReference>
<dbReference type="Pfam" id="PF13472">
    <property type="entry name" value="Lipase_GDSL_2"/>
    <property type="match status" value="1"/>
</dbReference>
<reference evidence="2" key="2">
    <citation type="submission" date="2020-09" db="EMBL/GenBank/DDBJ databases">
        <authorList>
            <person name="Sun Q."/>
            <person name="Zhou Y."/>
        </authorList>
    </citation>
    <scope>NUCLEOTIDE SEQUENCE</scope>
    <source>
        <strain evidence="2">CGMCC 4.7278</strain>
    </source>
</reference>
<dbReference type="AlphaFoldDB" id="A0A917QQM2"/>
<dbReference type="SUPFAM" id="SSF52266">
    <property type="entry name" value="SGNH hydrolase"/>
    <property type="match status" value="1"/>
</dbReference>
<accession>A0A917QQM2</accession>
<sequence length="390" mass="40869">MAAPSDSLSVLDPALVPQLSVSNQTYRVVVTPHRGGSTVRLHLTNRTRPLPMEIGRVTVAVASENGAVQADSLRTVTFHGSTSATIAPWSDIVSDPVDLTTTAFGRVSVSVYVPGLAALPTEHFNGNATSYLTLPFAGDHTGATTSDAFPLRTTAVPLVAGLDVDAVGVSSVVAFGDSITDGYVSATILGTPQEPSVVDRDVRYPDFLQRRIDAAGAPFSVLNAGISGNRVTRDGFIPQFGPAANARLQADVIDKAGVTDVIVLEGINDLGIPIGASADEIIAGFTTLIDRLHRAGIAVHLGTILPASNAIADGMLTLPYSPPVRQRVNAWIREQRLSDTVVDFDAALRDPANPDILAARYAGPDNLHPNAAGYARMAEAVALDRLVGCR</sequence>
<evidence type="ECO:0000313" key="3">
    <source>
        <dbReference type="Proteomes" id="UP000612956"/>
    </source>
</evidence>
<feature type="domain" description="SGNH hydrolase-type esterase" evidence="1">
    <location>
        <begin position="174"/>
        <end position="376"/>
    </location>
</feature>
<dbReference type="Proteomes" id="UP000612956">
    <property type="component" value="Unassembled WGS sequence"/>
</dbReference>
<proteinExistence type="predicted"/>
<keyword evidence="3" id="KW-1185">Reference proteome</keyword>
<gene>
    <name evidence="2" type="ORF">GCM10011591_40550</name>
</gene>